<dbReference type="GO" id="GO:0004475">
    <property type="term" value="F:mannose-1-phosphate guanylyltransferase (GTP) activity"/>
    <property type="evidence" value="ECO:0007669"/>
    <property type="project" value="TreeGrafter"/>
</dbReference>
<dbReference type="Pfam" id="PF00483">
    <property type="entry name" value="NTP_transferase"/>
    <property type="match status" value="1"/>
</dbReference>
<sequence length="479" mass="51566">MSDTDAVSSFSSLDELVQVIYQGSSRFVVLSSIDDTHWKVRLGLSDSNGRWWEGRWGEKEIRQAAKSASCSSEKLGDTLAAAFAQGEMYVGNWSSRKGAEINFVLGTNTNHPANVALAEMTPEEAASFAMQVFADIAIQAQSRGSRIHPSPFEPALGKPAGAAATSSPRASGSGSRGDSVRRHDSLAASKPAASTAPGTSEQKAQKEIKALKAELARERSKRYSPPTSPTGKHKRKADDDAESFGEKRASQLRKEKSIQESSKLHSIATSPFLVPFAHPEPVPIFHRRPPLTMSAQTMPPAARQPAGQANGVPVELMFKQIMEAVHNSFNNGSRAVTPGFVTPVPGSPQLRAKSPFLSPGSITTLAVPPQIYVPSPLSDHALTNAFPFGIREIPGFYVVIPAGGAGTRLWPLSREEHPKFLLDLTLKGRSLIQATWDRLLPLTSAARTTIVAGPAHVKSIHEQLPDLLQHNLFCEPSAK</sequence>
<reference evidence="3 4" key="1">
    <citation type="submission" date="2019-01" db="EMBL/GenBank/DDBJ databases">
        <title>Genome sequencing of the rare red list fungi Fomitopsis rosea.</title>
        <authorList>
            <person name="Buettner E."/>
            <person name="Kellner H."/>
        </authorList>
    </citation>
    <scope>NUCLEOTIDE SEQUENCE [LARGE SCALE GENOMIC DNA]</scope>
    <source>
        <strain evidence="3 4">DSM 105464</strain>
    </source>
</reference>
<dbReference type="Gene3D" id="3.90.550.10">
    <property type="entry name" value="Spore Coat Polysaccharide Biosynthesis Protein SpsA, Chain A"/>
    <property type="match status" value="1"/>
</dbReference>
<dbReference type="EMBL" id="SEKV01000331">
    <property type="protein sequence ID" value="TFY58915.1"/>
    <property type="molecule type" value="Genomic_DNA"/>
</dbReference>
<evidence type="ECO:0000313" key="3">
    <source>
        <dbReference type="EMBL" id="TFY58915.1"/>
    </source>
</evidence>
<feature type="compositionally biased region" description="Low complexity" evidence="1">
    <location>
        <begin position="160"/>
        <end position="177"/>
    </location>
</feature>
<dbReference type="InterPro" id="IPR029044">
    <property type="entry name" value="Nucleotide-diphossugar_trans"/>
</dbReference>
<dbReference type="GO" id="GO:0009298">
    <property type="term" value="P:GDP-mannose biosynthetic process"/>
    <property type="evidence" value="ECO:0007669"/>
    <property type="project" value="TreeGrafter"/>
</dbReference>
<gene>
    <name evidence="3" type="ORF">EVJ58_g6106</name>
</gene>
<comment type="caution">
    <text evidence="3">The sequence shown here is derived from an EMBL/GenBank/DDBJ whole genome shotgun (WGS) entry which is preliminary data.</text>
</comment>
<dbReference type="InterPro" id="IPR051161">
    <property type="entry name" value="Mannose-6P_isomerase_type2"/>
</dbReference>
<feature type="non-terminal residue" evidence="3">
    <location>
        <position position="479"/>
    </location>
</feature>
<dbReference type="AlphaFoldDB" id="A0A4Y9Y9B3"/>
<dbReference type="PANTHER" id="PTHR46390">
    <property type="entry name" value="MANNOSE-1-PHOSPHATE GUANYLYLTRANSFERASE"/>
    <property type="match status" value="1"/>
</dbReference>
<feature type="compositionally biased region" description="Basic and acidic residues" evidence="1">
    <location>
        <begin position="244"/>
        <end position="258"/>
    </location>
</feature>
<evidence type="ECO:0000313" key="4">
    <source>
        <dbReference type="Proteomes" id="UP000298390"/>
    </source>
</evidence>
<accession>A0A4Y9Y9B3</accession>
<feature type="region of interest" description="Disordered" evidence="1">
    <location>
        <begin position="144"/>
        <end position="263"/>
    </location>
</feature>
<dbReference type="SUPFAM" id="SSF53448">
    <property type="entry name" value="Nucleotide-diphospho-sugar transferases"/>
    <property type="match status" value="1"/>
</dbReference>
<evidence type="ECO:0000259" key="2">
    <source>
        <dbReference type="Pfam" id="PF00483"/>
    </source>
</evidence>
<feature type="compositionally biased region" description="Basic and acidic residues" evidence="1">
    <location>
        <begin position="203"/>
        <end position="218"/>
    </location>
</feature>
<evidence type="ECO:0000256" key="1">
    <source>
        <dbReference type="SAM" id="MobiDB-lite"/>
    </source>
</evidence>
<protein>
    <recommendedName>
        <fullName evidence="2">Nucleotidyl transferase domain-containing protein</fullName>
    </recommendedName>
</protein>
<feature type="domain" description="Nucleotidyl transferase" evidence="2">
    <location>
        <begin position="399"/>
        <end position="467"/>
    </location>
</feature>
<name>A0A4Y9Y9B3_9APHY</name>
<organism evidence="3 4">
    <name type="scientific">Rhodofomes roseus</name>
    <dbReference type="NCBI Taxonomy" id="34475"/>
    <lineage>
        <taxon>Eukaryota</taxon>
        <taxon>Fungi</taxon>
        <taxon>Dikarya</taxon>
        <taxon>Basidiomycota</taxon>
        <taxon>Agaricomycotina</taxon>
        <taxon>Agaricomycetes</taxon>
        <taxon>Polyporales</taxon>
        <taxon>Rhodofomes</taxon>
    </lineage>
</organism>
<dbReference type="PANTHER" id="PTHR46390:SF1">
    <property type="entry name" value="MANNOSE-1-PHOSPHATE GUANYLYLTRANSFERASE"/>
    <property type="match status" value="1"/>
</dbReference>
<dbReference type="Proteomes" id="UP000298390">
    <property type="component" value="Unassembled WGS sequence"/>
</dbReference>
<proteinExistence type="predicted"/>
<dbReference type="InterPro" id="IPR005835">
    <property type="entry name" value="NTP_transferase_dom"/>
</dbReference>